<keyword evidence="3" id="KW-1185">Reference proteome</keyword>
<dbReference type="EMBL" id="BJWL01000029">
    <property type="protein sequence ID" value="GFZ22048.1"/>
    <property type="molecule type" value="Genomic_DNA"/>
</dbReference>
<comment type="caution">
    <text evidence="2">The sequence shown here is derived from an EMBL/GenBank/DDBJ whole genome shotgun (WGS) entry which is preliminary data.</text>
</comment>
<proteinExistence type="predicted"/>
<feature type="region of interest" description="Disordered" evidence="1">
    <location>
        <begin position="110"/>
        <end position="130"/>
    </location>
</feature>
<evidence type="ECO:0000256" key="1">
    <source>
        <dbReference type="SAM" id="MobiDB-lite"/>
    </source>
</evidence>
<protein>
    <submittedName>
        <fullName evidence="2">Sec14p-like phosphatidylinositol transfer family protein</fullName>
    </submittedName>
</protein>
<gene>
    <name evidence="2" type="ORF">Acr_29g0012100</name>
</gene>
<organism evidence="2 3">
    <name type="scientific">Actinidia rufa</name>
    <dbReference type="NCBI Taxonomy" id="165716"/>
    <lineage>
        <taxon>Eukaryota</taxon>
        <taxon>Viridiplantae</taxon>
        <taxon>Streptophyta</taxon>
        <taxon>Embryophyta</taxon>
        <taxon>Tracheophyta</taxon>
        <taxon>Spermatophyta</taxon>
        <taxon>Magnoliopsida</taxon>
        <taxon>eudicotyledons</taxon>
        <taxon>Gunneridae</taxon>
        <taxon>Pentapetalae</taxon>
        <taxon>asterids</taxon>
        <taxon>Ericales</taxon>
        <taxon>Actinidiaceae</taxon>
        <taxon>Actinidia</taxon>
    </lineage>
</organism>
<evidence type="ECO:0000313" key="2">
    <source>
        <dbReference type="EMBL" id="GFZ22048.1"/>
    </source>
</evidence>
<sequence length="166" mass="18740">MWRRLSWGEMIETRPLNGGLIFDLFWVFWGNGVDGKKPFFGPLMVPHGALVTGDAKEKDRALRGEIRAGPRREGDELQVGPTLDADVSVNVRCHGLRESKWWETVNENREEEQEPILAVDGSKDGSNRRDEARLLYEKSLNSIDSSKSNDDTIVVTWESTTNGRAP</sequence>
<feature type="compositionally biased region" description="Basic and acidic residues" evidence="1">
    <location>
        <begin position="121"/>
        <end position="130"/>
    </location>
</feature>
<dbReference type="Proteomes" id="UP000585474">
    <property type="component" value="Unassembled WGS sequence"/>
</dbReference>
<evidence type="ECO:0000313" key="3">
    <source>
        <dbReference type="Proteomes" id="UP000585474"/>
    </source>
</evidence>
<dbReference type="OrthoDB" id="10555979at2759"/>
<name>A0A7J0HG48_9ERIC</name>
<reference evidence="2 3" key="1">
    <citation type="submission" date="2019-07" db="EMBL/GenBank/DDBJ databases">
        <title>De Novo Assembly of kiwifruit Actinidia rufa.</title>
        <authorList>
            <person name="Sugita-Konishi S."/>
            <person name="Sato K."/>
            <person name="Mori E."/>
            <person name="Abe Y."/>
            <person name="Kisaki G."/>
            <person name="Hamano K."/>
            <person name="Suezawa K."/>
            <person name="Otani M."/>
            <person name="Fukuda T."/>
            <person name="Manabe T."/>
            <person name="Gomi K."/>
            <person name="Tabuchi M."/>
            <person name="Akimitsu K."/>
            <person name="Kataoka I."/>
        </authorList>
    </citation>
    <scope>NUCLEOTIDE SEQUENCE [LARGE SCALE GENOMIC DNA]</scope>
    <source>
        <strain evidence="3">cv. Fuchu</strain>
    </source>
</reference>
<accession>A0A7J0HG48</accession>
<dbReference type="AlphaFoldDB" id="A0A7J0HG48"/>